<proteinExistence type="predicted"/>
<dbReference type="PROSITE" id="PS51257">
    <property type="entry name" value="PROKAR_LIPOPROTEIN"/>
    <property type="match status" value="1"/>
</dbReference>
<keyword evidence="3" id="KW-1185">Reference proteome</keyword>
<dbReference type="EMBL" id="CP064791">
    <property type="protein sequence ID" value="QSG14335.1"/>
    <property type="molecule type" value="Genomic_DNA"/>
</dbReference>
<sequence>MGRTRRAVLTAFAGAVTGGCLSREPDPPPRTTVTEQTPPAADGIDTSTRTPEVVDQQVSRGSDGNVSIDATIRNDAPSGFEGYLLAELDSQGRTVSSQTRFEVEPLSERTVSLTAPLDYETFDADPGLRLSVGTEPISTTTA</sequence>
<reference evidence="2 3" key="1">
    <citation type="submission" date="2020-11" db="EMBL/GenBank/DDBJ databases">
        <title>Carbohydrate-dependent, anaerobic sulfur respiration: A novel catabolism in halophilic archaea.</title>
        <authorList>
            <person name="Sorokin D.Y."/>
            <person name="Messina E."/>
            <person name="Smedile F."/>
            <person name="La Cono V."/>
            <person name="Hallsworth J.E."/>
            <person name="Yakimov M.M."/>
        </authorList>
    </citation>
    <scope>NUCLEOTIDE SEQUENCE [LARGE SCALE GENOMIC DNA]</scope>
    <source>
        <strain evidence="2 3">HSR-Est</strain>
    </source>
</reference>
<dbReference type="RefSeq" id="WP_229122274.1">
    <property type="nucleotide sequence ID" value="NZ_CP064791.1"/>
</dbReference>
<feature type="region of interest" description="Disordered" evidence="1">
    <location>
        <begin position="123"/>
        <end position="142"/>
    </location>
</feature>
<feature type="region of interest" description="Disordered" evidence="1">
    <location>
        <begin position="18"/>
        <end position="73"/>
    </location>
</feature>
<organism evidence="2 3">
    <name type="scientific">Halapricum desulfuricans</name>
    <dbReference type="NCBI Taxonomy" id="2841257"/>
    <lineage>
        <taxon>Archaea</taxon>
        <taxon>Methanobacteriati</taxon>
        <taxon>Methanobacteriota</taxon>
        <taxon>Stenosarchaea group</taxon>
        <taxon>Halobacteria</taxon>
        <taxon>Halobacteriales</taxon>
        <taxon>Haloarculaceae</taxon>
        <taxon>Halapricum</taxon>
    </lineage>
</organism>
<evidence type="ECO:0000313" key="3">
    <source>
        <dbReference type="Proteomes" id="UP000663292"/>
    </source>
</evidence>
<feature type="compositionally biased region" description="Polar residues" evidence="1">
    <location>
        <begin position="45"/>
        <end position="65"/>
    </location>
</feature>
<evidence type="ECO:0000313" key="2">
    <source>
        <dbReference type="EMBL" id="QSG14335.1"/>
    </source>
</evidence>
<dbReference type="GeneID" id="68857431"/>
<name>A0A897NS88_9EURY</name>
<dbReference type="AlphaFoldDB" id="A0A897NS88"/>
<dbReference type="Proteomes" id="UP000663292">
    <property type="component" value="Chromosome"/>
</dbReference>
<gene>
    <name evidence="2" type="ORF">HSEST_0791</name>
</gene>
<protein>
    <submittedName>
        <fullName evidence="2">Uncharacterized protein</fullName>
    </submittedName>
</protein>
<accession>A0A897NS88</accession>
<evidence type="ECO:0000256" key="1">
    <source>
        <dbReference type="SAM" id="MobiDB-lite"/>
    </source>
</evidence>